<protein>
    <submittedName>
        <fullName evidence="1">Uncharacterized protein</fullName>
    </submittedName>
</protein>
<dbReference type="Proteomes" id="UP001281147">
    <property type="component" value="Unassembled WGS sequence"/>
</dbReference>
<gene>
    <name evidence="1" type="ORF">LTR37_005338</name>
</gene>
<organism evidence="1 2">
    <name type="scientific">Vermiconidia calcicola</name>
    <dbReference type="NCBI Taxonomy" id="1690605"/>
    <lineage>
        <taxon>Eukaryota</taxon>
        <taxon>Fungi</taxon>
        <taxon>Dikarya</taxon>
        <taxon>Ascomycota</taxon>
        <taxon>Pezizomycotina</taxon>
        <taxon>Dothideomycetes</taxon>
        <taxon>Dothideomycetidae</taxon>
        <taxon>Mycosphaerellales</taxon>
        <taxon>Extremaceae</taxon>
        <taxon>Vermiconidia</taxon>
    </lineage>
</organism>
<name>A0ACC3NK64_9PEZI</name>
<dbReference type="EMBL" id="JAUTXU010000033">
    <property type="protein sequence ID" value="KAK3718223.1"/>
    <property type="molecule type" value="Genomic_DNA"/>
</dbReference>
<accession>A0ACC3NK64</accession>
<evidence type="ECO:0000313" key="2">
    <source>
        <dbReference type="Proteomes" id="UP001281147"/>
    </source>
</evidence>
<proteinExistence type="predicted"/>
<keyword evidence="2" id="KW-1185">Reference proteome</keyword>
<comment type="caution">
    <text evidence="1">The sequence shown here is derived from an EMBL/GenBank/DDBJ whole genome shotgun (WGS) entry which is preliminary data.</text>
</comment>
<reference evidence="1" key="1">
    <citation type="submission" date="2023-07" db="EMBL/GenBank/DDBJ databases">
        <title>Black Yeasts Isolated from many extreme environments.</title>
        <authorList>
            <person name="Coleine C."/>
            <person name="Stajich J.E."/>
            <person name="Selbmann L."/>
        </authorList>
    </citation>
    <scope>NUCLEOTIDE SEQUENCE</scope>
    <source>
        <strain evidence="1">CCFEE 5714</strain>
    </source>
</reference>
<evidence type="ECO:0000313" key="1">
    <source>
        <dbReference type="EMBL" id="KAK3718223.1"/>
    </source>
</evidence>
<sequence length="244" mass="27191">MIATLVGTERQDDGLFKQVPGCSLIGQYVSSLHLSTDEFDEDGAFFVFGDISCREKGQYRLSFSLYDYAKDNSEASFIGNVVSEPLSVVTWKEYARVLEPSTNLTQALAEQGVRLRLRKTPRRTLRSQQSSGGSPPKFPSPELDDSIYCAQPRAQDLVDEEPATKRPRFDSGWQEYDHMTPGVPSGSGSHYSNDLRSIGNSRPSIEPQHSVQSYGYPILWPFHPHEIAAHDIYGPEILATPASF</sequence>